<sequence>MNNRTSGSESQDVIVVGGGIGGLATAFSLRQQGLSVRLLERAPEFGEVGAGLQLGPNATRILDNWGLLDEVRAAGVEPKRLVLGDAITGEKLTHLPLGEEFQQHYGAPYVVVHRSDLHRILLEACREAGVELQTNSTVERVETGSDSARTYLSDGTALKSQVVIGADGLNSRLRSHVVDDEPVCSGYVAYRGAVPISERPDVDLDEVIAWMGPGCHFVHYGLRQGKMANLVAVFRSPKYFAGEADWGGPDELDTAFAQCCDRVRQGLDSLWRDRHWKMYDRIPISNWSNGRLMLVGDAAHATLQYLAQGACQSIEDAEVLGSQVGKHRDGESVDWEEVFSATQQIRAPQASKVQTTARTWGDIWHVDGLARSLRNELLATRSPNDYKHIDWLYGA</sequence>
<gene>
    <name evidence="7" type="ORF">GU90_14030</name>
</gene>
<organism evidence="7 8">
    <name type="scientific">Saccharopolyspora rectivirgula</name>
    <dbReference type="NCBI Taxonomy" id="28042"/>
    <lineage>
        <taxon>Bacteria</taxon>
        <taxon>Bacillati</taxon>
        <taxon>Actinomycetota</taxon>
        <taxon>Actinomycetes</taxon>
        <taxon>Pseudonocardiales</taxon>
        <taxon>Pseudonocardiaceae</taxon>
        <taxon>Saccharopolyspora</taxon>
    </lineage>
</organism>
<dbReference type="AlphaFoldDB" id="A0A073AVH9"/>
<dbReference type="Gene3D" id="3.50.50.60">
    <property type="entry name" value="FAD/NAD(P)-binding domain"/>
    <property type="match status" value="1"/>
</dbReference>
<keyword evidence="8" id="KW-1185">Reference proteome</keyword>
<keyword evidence="5" id="KW-0503">Monooxygenase</keyword>
<dbReference type="InterPro" id="IPR036188">
    <property type="entry name" value="FAD/NAD-bd_sf"/>
</dbReference>
<reference evidence="7 8" key="1">
    <citation type="submission" date="2014-06" db="EMBL/GenBank/DDBJ databases">
        <title>Saccharopolyspora rectivirgula DSM-43113 Genome sequencing.</title>
        <authorList>
            <person name="Barrera C."/>
            <person name="Millon L."/>
            <person name="Rognon B."/>
            <person name="Zaugg C."/>
            <person name="Monod M."/>
        </authorList>
    </citation>
    <scope>NUCLEOTIDE SEQUENCE [LARGE SCALE GENOMIC DNA]</scope>
    <source>
        <strain evidence="7 8">DSM 43113</strain>
    </source>
</reference>
<protein>
    <submittedName>
        <fullName evidence="7">3-hydroxybenzoate 6-hydroxylase</fullName>
    </submittedName>
</protein>
<evidence type="ECO:0000256" key="5">
    <source>
        <dbReference type="ARBA" id="ARBA00023033"/>
    </source>
</evidence>
<evidence type="ECO:0000313" key="8">
    <source>
        <dbReference type="Proteomes" id="UP000031419"/>
    </source>
</evidence>
<dbReference type="GO" id="GO:0004497">
    <property type="term" value="F:monooxygenase activity"/>
    <property type="evidence" value="ECO:0007669"/>
    <property type="project" value="UniProtKB-KW"/>
</dbReference>
<dbReference type="PANTHER" id="PTHR13789">
    <property type="entry name" value="MONOOXYGENASE"/>
    <property type="match status" value="1"/>
</dbReference>
<name>A0A073AVH9_9PSEU</name>
<accession>A0A073AVH9</accession>
<dbReference type="RefSeq" id="WP_029721984.1">
    <property type="nucleotide sequence ID" value="NZ_JAJUIW010000066.1"/>
</dbReference>
<keyword evidence="4" id="KW-0560">Oxidoreductase</keyword>
<evidence type="ECO:0000256" key="3">
    <source>
        <dbReference type="ARBA" id="ARBA00022827"/>
    </source>
</evidence>
<dbReference type="OrthoDB" id="9782160at2"/>
<dbReference type="STRING" id="28042.GU90_14030"/>
<dbReference type="Pfam" id="PF01494">
    <property type="entry name" value="FAD_binding_3"/>
    <property type="match status" value="1"/>
</dbReference>
<dbReference type="PRINTS" id="PR00420">
    <property type="entry name" value="RNGMNOXGNASE"/>
</dbReference>
<feature type="domain" description="FAD-binding" evidence="6">
    <location>
        <begin position="12"/>
        <end position="334"/>
    </location>
</feature>
<comment type="cofactor">
    <cofactor evidence="1">
        <name>FAD</name>
        <dbReference type="ChEBI" id="CHEBI:57692"/>
    </cofactor>
</comment>
<dbReference type="GO" id="GO:0071949">
    <property type="term" value="F:FAD binding"/>
    <property type="evidence" value="ECO:0007669"/>
    <property type="project" value="InterPro"/>
</dbReference>
<evidence type="ECO:0000256" key="4">
    <source>
        <dbReference type="ARBA" id="ARBA00023002"/>
    </source>
</evidence>
<evidence type="ECO:0000313" key="7">
    <source>
        <dbReference type="EMBL" id="KEI43798.1"/>
    </source>
</evidence>
<evidence type="ECO:0000259" key="6">
    <source>
        <dbReference type="Pfam" id="PF01494"/>
    </source>
</evidence>
<dbReference type="InterPro" id="IPR002938">
    <property type="entry name" value="FAD-bd"/>
</dbReference>
<comment type="caution">
    <text evidence="7">The sequence shown here is derived from an EMBL/GenBank/DDBJ whole genome shotgun (WGS) entry which is preliminary data.</text>
</comment>
<dbReference type="EMBL" id="JNVU01000033">
    <property type="protein sequence ID" value="KEI43798.1"/>
    <property type="molecule type" value="Genomic_DNA"/>
</dbReference>
<dbReference type="eggNOG" id="COG0654">
    <property type="taxonomic scope" value="Bacteria"/>
</dbReference>
<evidence type="ECO:0000256" key="1">
    <source>
        <dbReference type="ARBA" id="ARBA00001974"/>
    </source>
</evidence>
<keyword evidence="2" id="KW-0285">Flavoprotein</keyword>
<dbReference type="InterPro" id="IPR050493">
    <property type="entry name" value="FAD-dep_Monooxygenase_BioMet"/>
</dbReference>
<dbReference type="SUPFAM" id="SSF54373">
    <property type="entry name" value="FAD-linked reductases, C-terminal domain"/>
    <property type="match status" value="1"/>
</dbReference>
<evidence type="ECO:0000256" key="2">
    <source>
        <dbReference type="ARBA" id="ARBA00022630"/>
    </source>
</evidence>
<dbReference type="PANTHER" id="PTHR13789:SF318">
    <property type="entry name" value="GERANYLGERANYL DIPHOSPHATE REDUCTASE"/>
    <property type="match status" value="1"/>
</dbReference>
<dbReference type="Proteomes" id="UP000031419">
    <property type="component" value="Unassembled WGS sequence"/>
</dbReference>
<keyword evidence="3" id="KW-0274">FAD</keyword>
<proteinExistence type="predicted"/>
<dbReference type="SUPFAM" id="SSF51905">
    <property type="entry name" value="FAD/NAD(P)-binding domain"/>
    <property type="match status" value="1"/>
</dbReference>